<name>A0A316ZGZ3_9BASI</name>
<feature type="region of interest" description="Disordered" evidence="1">
    <location>
        <begin position="95"/>
        <end position="122"/>
    </location>
</feature>
<feature type="region of interest" description="Disordered" evidence="1">
    <location>
        <begin position="137"/>
        <end position="165"/>
    </location>
</feature>
<dbReference type="AlphaFoldDB" id="A0A316ZGZ3"/>
<keyword evidence="3" id="KW-1185">Reference proteome</keyword>
<accession>A0A316ZGZ3</accession>
<dbReference type="EMBL" id="KZ819285">
    <property type="protein sequence ID" value="PWO00527.1"/>
    <property type="molecule type" value="Genomic_DNA"/>
</dbReference>
<evidence type="ECO:0000313" key="2">
    <source>
        <dbReference type="EMBL" id="PWO00527.1"/>
    </source>
</evidence>
<proteinExistence type="predicted"/>
<protein>
    <submittedName>
        <fullName evidence="2">Uncharacterized protein</fullName>
    </submittedName>
</protein>
<feature type="compositionally biased region" description="Polar residues" evidence="1">
    <location>
        <begin position="143"/>
        <end position="158"/>
    </location>
</feature>
<dbReference type="Proteomes" id="UP000245946">
    <property type="component" value="Unassembled WGS sequence"/>
</dbReference>
<dbReference type="RefSeq" id="XP_025600805.1">
    <property type="nucleotide sequence ID" value="XM_025739382.1"/>
</dbReference>
<evidence type="ECO:0000313" key="3">
    <source>
        <dbReference type="Proteomes" id="UP000245946"/>
    </source>
</evidence>
<sequence length="210" mass="22508">MVGCCSRGAPRRVSCSLRSIWHSQLRGQGRPVPVSRPSHPLPSPPCSRRLRLTFLVRWPPLIRSSRSSLLLRPSPQLRAPRTPSARAPRCPPSHCAGLQAFGPPTDKAPARGPGRTRTPTYAHLSAWISVRSTASTCKDRGAPSTSAKEASQSESNTARPKGRCASTVRPVHACATAPNGARGCVCVSTKLRGRKAASPDACSLLRRRSI</sequence>
<gene>
    <name evidence="2" type="ORF">FA09DRAFT_189428</name>
</gene>
<organism evidence="2 3">
    <name type="scientific">Tilletiopsis washingtonensis</name>
    <dbReference type="NCBI Taxonomy" id="58919"/>
    <lineage>
        <taxon>Eukaryota</taxon>
        <taxon>Fungi</taxon>
        <taxon>Dikarya</taxon>
        <taxon>Basidiomycota</taxon>
        <taxon>Ustilaginomycotina</taxon>
        <taxon>Exobasidiomycetes</taxon>
        <taxon>Entylomatales</taxon>
        <taxon>Entylomatales incertae sedis</taxon>
        <taxon>Tilletiopsis</taxon>
    </lineage>
</organism>
<evidence type="ECO:0000256" key="1">
    <source>
        <dbReference type="SAM" id="MobiDB-lite"/>
    </source>
</evidence>
<reference evidence="2 3" key="1">
    <citation type="journal article" date="2018" name="Mol. Biol. Evol.">
        <title>Broad Genomic Sampling Reveals a Smut Pathogenic Ancestry of the Fungal Clade Ustilaginomycotina.</title>
        <authorList>
            <person name="Kijpornyongpan T."/>
            <person name="Mondo S.J."/>
            <person name="Barry K."/>
            <person name="Sandor L."/>
            <person name="Lee J."/>
            <person name="Lipzen A."/>
            <person name="Pangilinan J."/>
            <person name="LaButti K."/>
            <person name="Hainaut M."/>
            <person name="Henrissat B."/>
            <person name="Grigoriev I.V."/>
            <person name="Spatafora J.W."/>
            <person name="Aime M.C."/>
        </authorList>
    </citation>
    <scope>NUCLEOTIDE SEQUENCE [LARGE SCALE GENOMIC DNA]</scope>
    <source>
        <strain evidence="2 3">MCA 4186</strain>
    </source>
</reference>
<dbReference type="GeneID" id="37266928"/>